<sequence length="277" mass="29562">MTVTTTIAAIFTGQLSATVTRLELDEELALIEAAQNGNEAAYEALLVQYAHALKGLARTEYNRAGGTVDHDETRANVLLAFAEAVAECDGTTRVSAKLKKAALHVADEYHLVGGFSIPERTRQRYFQALREAGPDGDAVAKAAELGMGADTFAAVAQALRAQSLDELTGATPEHGKATQGGQSAIASRGVAMESLTVERGYSTTEQRVLVDQAFAAVDDITEGVIRDAYGFTEYDPIPDAEIAHRRGFSRSKVQRIRTNGIATMRVALGVDTEESEA</sequence>
<evidence type="ECO:0000313" key="2">
    <source>
        <dbReference type="Proteomes" id="UP000317085"/>
    </source>
</evidence>
<protein>
    <submittedName>
        <fullName evidence="1">RNA polymerase sigma factor</fullName>
    </submittedName>
</protein>
<accession>A0A4Y6EI04</accession>
<evidence type="ECO:0000313" key="1">
    <source>
        <dbReference type="EMBL" id="QDF14223.1"/>
    </source>
</evidence>
<dbReference type="Proteomes" id="UP000317085">
    <property type="component" value="Segment"/>
</dbReference>
<dbReference type="SUPFAM" id="SSF88659">
    <property type="entry name" value="Sigma3 and sigma4 domains of RNA polymerase sigma factors"/>
    <property type="match status" value="1"/>
</dbReference>
<keyword evidence="2" id="KW-1185">Reference proteome</keyword>
<reference evidence="2" key="1">
    <citation type="submission" date="2019-05" db="EMBL/GenBank/DDBJ databases">
        <authorList>
            <person name="Matney K."/>
            <person name="Lacafta O."/>
            <person name="Ahmed J."/>
            <person name="Anderson S."/>
            <person name="Assadpour T."/>
            <person name="Espinosa K."/>
            <person name="Gadsden T."/>
            <person name="Graham A."/>
            <person name="Hajjar W."/>
            <person name="Howard T."/>
            <person name="Matsen K."/>
            <person name="Osu J."/>
            <person name="Rup E."/>
            <person name="Sang H."/>
            <person name="Wadi S."/>
            <person name="McNeal J."/>
            <person name="Temple L."/>
        </authorList>
    </citation>
    <scope>NUCLEOTIDE SEQUENCE [LARGE SCALE GENOMIC DNA]</scope>
</reference>
<name>A0A4Y6EI04_9CAUD</name>
<gene>
    <name evidence="1" type="primary">50</name>
    <name evidence="1" type="ORF">SEA_IAMGROOT_50</name>
</gene>
<organism evidence="1 2">
    <name type="scientific">Microbacterium phage IAmGroot</name>
    <dbReference type="NCBI Taxonomy" id="2588486"/>
    <lineage>
        <taxon>Viruses</taxon>
        <taxon>Duplodnaviria</taxon>
        <taxon>Heunggongvirae</taxon>
        <taxon>Uroviricota</taxon>
        <taxon>Caudoviricetes</taxon>
        <taxon>Casidaviridae</taxon>
        <taxon>Gardenstatevirus</taxon>
        <taxon>Gardenstatevirus iamgroot</taxon>
    </lineage>
</organism>
<dbReference type="InterPro" id="IPR013324">
    <property type="entry name" value="RNA_pol_sigma_r3/r4-like"/>
</dbReference>
<dbReference type="EMBL" id="MK880124">
    <property type="protein sequence ID" value="QDF14223.1"/>
    <property type="molecule type" value="Genomic_DNA"/>
</dbReference>
<proteinExistence type="predicted"/>